<dbReference type="AlphaFoldDB" id="A0A2J6PK24"/>
<keyword evidence="3" id="KW-0802">TPR repeat</keyword>
<dbReference type="Proteomes" id="UP000235672">
    <property type="component" value="Unassembled WGS sequence"/>
</dbReference>
<dbReference type="EMBL" id="KZ613522">
    <property type="protein sequence ID" value="PMD14402.1"/>
    <property type="molecule type" value="Genomic_DNA"/>
</dbReference>
<dbReference type="SUPFAM" id="SSF53474">
    <property type="entry name" value="alpha/beta-Hydrolases"/>
    <property type="match status" value="1"/>
</dbReference>
<dbReference type="Pfam" id="PF13374">
    <property type="entry name" value="TPR_10"/>
    <property type="match status" value="3"/>
</dbReference>
<dbReference type="Pfam" id="PF13424">
    <property type="entry name" value="TPR_12"/>
    <property type="match status" value="3"/>
</dbReference>
<evidence type="ECO:0000256" key="2">
    <source>
        <dbReference type="ARBA" id="ARBA00022737"/>
    </source>
</evidence>
<dbReference type="GO" id="GO:0043531">
    <property type="term" value="F:ADP binding"/>
    <property type="evidence" value="ECO:0007669"/>
    <property type="project" value="InterPro"/>
</dbReference>
<organism evidence="6 7">
    <name type="scientific">Hyaloscypha hepaticicola</name>
    <dbReference type="NCBI Taxonomy" id="2082293"/>
    <lineage>
        <taxon>Eukaryota</taxon>
        <taxon>Fungi</taxon>
        <taxon>Dikarya</taxon>
        <taxon>Ascomycota</taxon>
        <taxon>Pezizomycotina</taxon>
        <taxon>Leotiomycetes</taxon>
        <taxon>Helotiales</taxon>
        <taxon>Hyaloscyphaceae</taxon>
        <taxon>Hyaloscypha</taxon>
    </lineage>
</organism>
<dbReference type="OrthoDB" id="5086500at2759"/>
<reference evidence="6 7" key="1">
    <citation type="submission" date="2016-05" db="EMBL/GenBank/DDBJ databases">
        <title>A degradative enzymes factory behind the ericoid mycorrhizal symbiosis.</title>
        <authorList>
            <consortium name="DOE Joint Genome Institute"/>
            <person name="Martino E."/>
            <person name="Morin E."/>
            <person name="Grelet G."/>
            <person name="Kuo A."/>
            <person name="Kohler A."/>
            <person name="Daghino S."/>
            <person name="Barry K."/>
            <person name="Choi C."/>
            <person name="Cichocki N."/>
            <person name="Clum A."/>
            <person name="Copeland A."/>
            <person name="Hainaut M."/>
            <person name="Haridas S."/>
            <person name="Labutti K."/>
            <person name="Lindquist E."/>
            <person name="Lipzen A."/>
            <person name="Khouja H.-R."/>
            <person name="Murat C."/>
            <person name="Ohm R."/>
            <person name="Olson A."/>
            <person name="Spatafora J."/>
            <person name="Veneault-Fourrey C."/>
            <person name="Henrissat B."/>
            <person name="Grigoriev I."/>
            <person name="Martin F."/>
            <person name="Perotto S."/>
        </authorList>
    </citation>
    <scope>NUCLEOTIDE SEQUENCE [LARGE SCALE GENOMIC DNA]</scope>
    <source>
        <strain evidence="6 7">UAMH 7357</strain>
    </source>
</reference>
<accession>A0A2J6PK24</accession>
<keyword evidence="7" id="KW-1185">Reference proteome</keyword>
<sequence length="1091" mass="123393">MVLTVLCPLDRVGTALAPSVDIVIVHGLNGDAFESWTHPVTKAFWPQDFLPDDIPEARVLTFGYNADAAFGNTTADIVDYAKDLLGSLIDKREEENETRRQIIFIAHSLGGIIVKQALFLARIEPQYSPICESTIGIVFFGTPHRGSNKATYGKILGNVASTVMHKPTSKLLSALQSNSDVLARLTSDFRHQLPNYQVVTFYETKPLGLFKTEIVEKQSAVLEVAGEDQIPVDANHRDMCKFSARQHGDYEKLFKRIRRIIKAKGDMDQNGGHSRNKHYLVPHNVSAVFTGRDDVFKELLQHCISSQTFTIQRRFVLYGLGGSGKTQVSLKFAQDYRESFWGIFWIDCSTIQTIKQGFSKISQICQVEDDIQVIRNWLSNITEQWLLIFDNVDDPSINISNYLPVGSRGTILITTRNPECRIHQTVGSYEFAGMGTEDAIDLLLKSIGTYDLSFTTSRDKARIITKTLGNLALAIVQAGAAIRQNLCPIEGYYEMYQRRRRELLSRAPTQASSDYEYTVYTTWEVSINMIERMSSEVASHALDLLQLFSFLHFDGISEEIFRKAWVNKTSQSCSDWSASNQVQWIYNNTSTTWDPYYLRESIILLSSFSLIKFNGLTNNLSIHPLVHTWARDRLSEVEQGRWVLKTAVLLADSISWEQSISGYDFRRSLVPHVTTCLQAMTLEMLFTSGIGEEERCNIGSRFARVLTESGQWQDAMQLEEKVYEGRKRTLGEEHPKTLLSMGNLARRYSDLGRGQDAMQLEEKVYEAMKRTLGEEYPKTLISMGNLASSYSDLGRGQEAVQLKEKVYEARKRTLGEEHPKTLLSMGNLARSYSDLGRGQDAMQLEEKVYETRKRTLGEEHPKTLLSMGNLARSYSDLERGQDAMQLEEKVYEAMKRTLGEEHPDTLVSIGNLASSYSKLGRGQEAMQLAEKVYEARKRTLGEEHPDTLLSMGNLASIYSDLGRGQEAVQLKEKVYEARKRTLGEEHPKTLVSMGNLASSYSDLGRGQEAVQLAEKVYEARKRILGEEHPDTLLSMGNLASSYSNLGREQEAVQLAEKVYEARKRTLGEEHPKTLSILEFYNIALQKLYKET</sequence>
<dbReference type="Pfam" id="PF25000">
    <property type="entry name" value="DUF7779"/>
    <property type="match status" value="1"/>
</dbReference>
<dbReference type="InterPro" id="IPR029058">
    <property type="entry name" value="AB_hydrolase_fold"/>
</dbReference>
<dbReference type="InterPro" id="IPR011990">
    <property type="entry name" value="TPR-like_helical_dom_sf"/>
</dbReference>
<dbReference type="Pfam" id="PF05057">
    <property type="entry name" value="DUF676"/>
    <property type="match status" value="1"/>
</dbReference>
<gene>
    <name evidence="6" type="ORF">NA56DRAFT_610511</name>
</gene>
<evidence type="ECO:0000256" key="1">
    <source>
        <dbReference type="ARBA" id="ARBA00007920"/>
    </source>
</evidence>
<dbReference type="InterPro" id="IPR027417">
    <property type="entry name" value="P-loop_NTPase"/>
</dbReference>
<evidence type="ECO:0000256" key="3">
    <source>
        <dbReference type="ARBA" id="ARBA00022803"/>
    </source>
</evidence>
<dbReference type="Gene3D" id="1.25.40.10">
    <property type="entry name" value="Tetratricopeptide repeat domain"/>
    <property type="match status" value="3"/>
</dbReference>
<evidence type="ECO:0000313" key="7">
    <source>
        <dbReference type="Proteomes" id="UP000235672"/>
    </source>
</evidence>
<dbReference type="Gene3D" id="3.40.50.300">
    <property type="entry name" value="P-loop containing nucleotide triphosphate hydrolases"/>
    <property type="match status" value="1"/>
</dbReference>
<name>A0A2J6PK24_9HELO</name>
<dbReference type="InterPro" id="IPR007751">
    <property type="entry name" value="DUF676_lipase-like"/>
</dbReference>
<dbReference type="PRINTS" id="PR00381">
    <property type="entry name" value="KINESINLIGHT"/>
</dbReference>
<feature type="domain" description="DUF7779" evidence="5">
    <location>
        <begin position="537"/>
        <end position="638"/>
    </location>
</feature>
<dbReference type="Gene3D" id="3.40.50.1820">
    <property type="entry name" value="alpha/beta hydrolase"/>
    <property type="match status" value="1"/>
</dbReference>
<evidence type="ECO:0000259" key="4">
    <source>
        <dbReference type="Pfam" id="PF05057"/>
    </source>
</evidence>
<evidence type="ECO:0000313" key="6">
    <source>
        <dbReference type="EMBL" id="PMD14402.1"/>
    </source>
</evidence>
<protein>
    <submittedName>
        <fullName evidence="6">TPR-like protein</fullName>
    </submittedName>
</protein>
<dbReference type="PANTHER" id="PTHR45641:SF19">
    <property type="entry name" value="NEPHROCYSTIN-3"/>
    <property type="match status" value="1"/>
</dbReference>
<evidence type="ECO:0000259" key="5">
    <source>
        <dbReference type="Pfam" id="PF25000"/>
    </source>
</evidence>
<dbReference type="PANTHER" id="PTHR45641">
    <property type="entry name" value="TETRATRICOPEPTIDE REPEAT PROTEIN (AFU_ORTHOLOGUE AFUA_6G03870)"/>
    <property type="match status" value="1"/>
</dbReference>
<feature type="domain" description="DUF676" evidence="4">
    <location>
        <begin position="22"/>
        <end position="150"/>
    </location>
</feature>
<dbReference type="SUPFAM" id="SSF48452">
    <property type="entry name" value="TPR-like"/>
    <property type="match status" value="3"/>
</dbReference>
<dbReference type="InterPro" id="IPR056681">
    <property type="entry name" value="DUF7779"/>
</dbReference>
<comment type="similarity">
    <text evidence="1">Belongs to the putative lipase ROG1 family.</text>
</comment>
<dbReference type="STRING" id="1745343.A0A2J6PK24"/>
<keyword evidence="2" id="KW-0677">Repeat</keyword>
<proteinExistence type="inferred from homology"/>
<dbReference type="SUPFAM" id="SSF52540">
    <property type="entry name" value="P-loop containing nucleoside triphosphate hydrolases"/>
    <property type="match status" value="1"/>
</dbReference>